<reference evidence="2 3" key="2">
    <citation type="submission" date="2018-03" db="EMBL/GenBank/DDBJ databases">
        <authorList>
            <person name="Keele B.F."/>
        </authorList>
    </citation>
    <scope>NUCLEOTIDE SEQUENCE [LARGE SCALE GENOMIC DNA]</scope>
    <source>
        <strain evidence="2 3">D13</strain>
    </source>
</reference>
<evidence type="ECO:0000313" key="2">
    <source>
        <dbReference type="EMBL" id="AVP99159.1"/>
    </source>
</evidence>
<reference evidence="2 3" key="1">
    <citation type="submission" date="2018-03" db="EMBL/GenBank/DDBJ databases">
        <title>Ahniella affigens gen. nov., sp. nov., a gammaproteobacterium isolated from sandy soil near a stream.</title>
        <authorList>
            <person name="Ko Y."/>
            <person name="Kim J.-H."/>
        </authorList>
    </citation>
    <scope>NUCLEOTIDE SEQUENCE [LARGE SCALE GENOMIC DNA]</scope>
    <source>
        <strain evidence="2 3">D13</strain>
    </source>
</reference>
<sequence length="126" mass="13641">MTNPFGAPNAKVGTVPAARRGDRTILITGLLLTTFSATVISLVVPRVAAFYEALGSALPILTLLCVQFYLVAWLMPVLVVAIAVVWPTPTQRTFLLNVFGIMLPIAILPLVFFALYLPMLQLAETL</sequence>
<organism evidence="2 3">
    <name type="scientific">Ahniella affigens</name>
    <dbReference type="NCBI Taxonomy" id="2021234"/>
    <lineage>
        <taxon>Bacteria</taxon>
        <taxon>Pseudomonadati</taxon>
        <taxon>Pseudomonadota</taxon>
        <taxon>Gammaproteobacteria</taxon>
        <taxon>Lysobacterales</taxon>
        <taxon>Rhodanobacteraceae</taxon>
        <taxon>Ahniella</taxon>
    </lineage>
</organism>
<feature type="transmembrane region" description="Helical" evidence="1">
    <location>
        <begin position="25"/>
        <end position="48"/>
    </location>
</feature>
<proteinExistence type="predicted"/>
<evidence type="ECO:0000256" key="1">
    <source>
        <dbReference type="SAM" id="Phobius"/>
    </source>
</evidence>
<gene>
    <name evidence="2" type="ORF">C7S18_19175</name>
</gene>
<accession>A0A2P1PWE7</accession>
<keyword evidence="1" id="KW-0812">Transmembrane</keyword>
<dbReference type="OrthoDB" id="6028099at2"/>
<dbReference type="RefSeq" id="WP_106893079.1">
    <property type="nucleotide sequence ID" value="NZ_CP027860.1"/>
</dbReference>
<keyword evidence="1" id="KW-1133">Transmembrane helix</keyword>
<name>A0A2P1PWE7_9GAMM</name>
<dbReference type="KEGG" id="xba:C7S18_19175"/>
<feature type="transmembrane region" description="Helical" evidence="1">
    <location>
        <begin position="94"/>
        <end position="117"/>
    </location>
</feature>
<dbReference type="Proteomes" id="UP000241074">
    <property type="component" value="Chromosome"/>
</dbReference>
<keyword evidence="3" id="KW-1185">Reference proteome</keyword>
<protein>
    <submittedName>
        <fullName evidence="2">Uncharacterized protein</fullName>
    </submittedName>
</protein>
<evidence type="ECO:0000313" key="3">
    <source>
        <dbReference type="Proteomes" id="UP000241074"/>
    </source>
</evidence>
<feature type="transmembrane region" description="Helical" evidence="1">
    <location>
        <begin position="60"/>
        <end position="87"/>
    </location>
</feature>
<keyword evidence="1" id="KW-0472">Membrane</keyword>
<dbReference type="EMBL" id="CP027860">
    <property type="protein sequence ID" value="AVP99159.1"/>
    <property type="molecule type" value="Genomic_DNA"/>
</dbReference>
<dbReference type="AlphaFoldDB" id="A0A2P1PWE7"/>